<evidence type="ECO:0000256" key="2">
    <source>
        <dbReference type="ARBA" id="ARBA00008894"/>
    </source>
</evidence>
<dbReference type="InParanoid" id="M1BVH3"/>
<evidence type="ECO:0000256" key="9">
    <source>
        <dbReference type="ARBA" id="ARBA00023136"/>
    </source>
</evidence>
<keyword evidence="6" id="KW-0611">Plant defense</keyword>
<feature type="domain" description="NB-ARC" evidence="10">
    <location>
        <begin position="317"/>
        <end position="461"/>
    </location>
</feature>
<dbReference type="FunFam" id="1.10.10.10:FF:000322">
    <property type="entry name" value="Probable disease resistance protein At1g63360"/>
    <property type="match status" value="1"/>
</dbReference>
<comment type="subcellular location">
    <subcellularLocation>
        <location evidence="1">Membrane</location>
        <topology evidence="1">Peripheral membrane protein</topology>
    </subcellularLocation>
</comment>
<name>M1BVH3_SOLTU</name>
<evidence type="ECO:0000259" key="10">
    <source>
        <dbReference type="Pfam" id="PF00931"/>
    </source>
</evidence>
<dbReference type="Gene3D" id="1.10.10.10">
    <property type="entry name" value="Winged helix-like DNA-binding domain superfamily/Winged helix DNA-binding domain"/>
    <property type="match status" value="1"/>
</dbReference>
<dbReference type="InterPro" id="IPR027417">
    <property type="entry name" value="P-loop_NTPase"/>
</dbReference>
<dbReference type="EnsemblPlants" id="PGSC0003DMT400053802">
    <property type="protein sequence ID" value="PGSC0003DMT400053802"/>
    <property type="gene ID" value="PGSC0003DMG400020872"/>
</dbReference>
<proteinExistence type="inferred from homology"/>
<dbReference type="Pfam" id="PF23559">
    <property type="entry name" value="WHD_DRP"/>
    <property type="match status" value="1"/>
</dbReference>
<dbReference type="PaxDb" id="4113-PGSC0003DMT400053802"/>
<sequence>MRFLRYLYATEINGFINHEKLECLETRIEFMADNVGQYCLAVLVYVAAMGVKDKDDILNKPPYLLSLIVLVEMEMKKIFLGELKASKFTLSKTFKNKKLPKGFSHHLHSLLMYLRNKKLENFPNNISAQNIDVAIEFLLVFLDADMSNHVINGSWLNEVMEKVGAIAGDVIYVIQKLLPSSINKDGTSKISLCSIQILEKTEDLKAQVETYYKSLKFTPSQFPTFGGLIFLDSLLRKLNEMSKSKFGLDFLMKPLLGNLEKELSTLTSILEKELSYIFKDEHRMFKDLQRRPINLAYEAEVSIDSILAQCHTYCWDGGQGKTTCARKLYNNGIIVSRFDVRAWCIISQKYNRKELLQDIFSQVTGSKDNGDRDDVLADMLRKNLMGKRYLIVLDDMWDCMAWDGLRLSFPNVGNRSRIVVTTRLEKVGKHVMHHIDPYSLPFLTTEESCQLLQRKVFQQEDCPPGLQDTSQAVAETCKGLPLVVVLVAGIIKKRKMEESWWNEVKYALFDYLDRESEEYSQATMQLSFDNLPDCLRPCLLYMGMFLENAIIPVSKLISLWIAEDLVENIKSAEDYLMDLISSNVIMVSKREYNGKVKYCHVHDVVFHFCLVKSREEKFMLTVKGQFQPLDWKGSRVSFSCSEEHSKTQKHFHQHLRSLIMTNRGKSNDGIPFCQISQLRLLKVLDLSSHSVDRLSSATFKPLYHLKYLAVLADEFYFHPKSHLLCLETLIVKND</sequence>
<dbReference type="InterPro" id="IPR058922">
    <property type="entry name" value="WHD_DRP"/>
</dbReference>
<keyword evidence="8" id="KW-0175">Coiled coil</keyword>
<evidence type="ECO:0000256" key="5">
    <source>
        <dbReference type="ARBA" id="ARBA00022741"/>
    </source>
</evidence>
<evidence type="ECO:0000313" key="13">
    <source>
        <dbReference type="Proteomes" id="UP000011115"/>
    </source>
</evidence>
<reference evidence="12" key="2">
    <citation type="submission" date="2015-06" db="UniProtKB">
        <authorList>
            <consortium name="EnsemblPlants"/>
        </authorList>
    </citation>
    <scope>IDENTIFICATION</scope>
    <source>
        <strain evidence="12">DM1-3 516 R44</strain>
    </source>
</reference>
<dbReference type="InterPro" id="IPR002182">
    <property type="entry name" value="NB-ARC"/>
</dbReference>
<evidence type="ECO:0000256" key="3">
    <source>
        <dbReference type="ARBA" id="ARBA00022614"/>
    </source>
</evidence>
<dbReference type="PANTHER" id="PTHR23155:SF1228">
    <property type="entry name" value="NB-ARC DOMAIN CONTAINING PROTEIN, EXPRESSED"/>
    <property type="match status" value="1"/>
</dbReference>
<dbReference type="GO" id="GO:0005524">
    <property type="term" value="F:ATP binding"/>
    <property type="evidence" value="ECO:0007669"/>
    <property type="project" value="UniProtKB-KW"/>
</dbReference>
<dbReference type="OMA" id="MFLENAI"/>
<dbReference type="Gene3D" id="3.40.50.300">
    <property type="entry name" value="P-loop containing nucleotide triphosphate hydrolases"/>
    <property type="match status" value="1"/>
</dbReference>
<evidence type="ECO:0000256" key="1">
    <source>
        <dbReference type="ARBA" id="ARBA00004170"/>
    </source>
</evidence>
<dbReference type="GO" id="GO:0043531">
    <property type="term" value="F:ADP binding"/>
    <property type="evidence" value="ECO:0007669"/>
    <property type="project" value="InterPro"/>
</dbReference>
<evidence type="ECO:0000256" key="4">
    <source>
        <dbReference type="ARBA" id="ARBA00022737"/>
    </source>
</evidence>
<evidence type="ECO:0000256" key="8">
    <source>
        <dbReference type="ARBA" id="ARBA00023054"/>
    </source>
</evidence>
<dbReference type="Gene3D" id="1.10.8.430">
    <property type="entry name" value="Helical domain of apoptotic protease-activating factors"/>
    <property type="match status" value="1"/>
</dbReference>
<comment type="similarity">
    <text evidence="2">Belongs to the disease resistance NB-LRR family.</text>
</comment>
<keyword evidence="13" id="KW-1185">Reference proteome</keyword>
<dbReference type="Proteomes" id="UP000011115">
    <property type="component" value="Unassembled WGS sequence"/>
</dbReference>
<organism evidence="12 13">
    <name type="scientific">Solanum tuberosum</name>
    <name type="common">Potato</name>
    <dbReference type="NCBI Taxonomy" id="4113"/>
    <lineage>
        <taxon>Eukaryota</taxon>
        <taxon>Viridiplantae</taxon>
        <taxon>Streptophyta</taxon>
        <taxon>Embryophyta</taxon>
        <taxon>Tracheophyta</taxon>
        <taxon>Spermatophyta</taxon>
        <taxon>Magnoliopsida</taxon>
        <taxon>eudicotyledons</taxon>
        <taxon>Gunneridae</taxon>
        <taxon>Pentapetalae</taxon>
        <taxon>asterids</taxon>
        <taxon>lamiids</taxon>
        <taxon>Solanales</taxon>
        <taxon>Solanaceae</taxon>
        <taxon>Solanoideae</taxon>
        <taxon>Solaneae</taxon>
        <taxon>Solanum</taxon>
    </lineage>
</organism>
<dbReference type="AlphaFoldDB" id="M1BVH3"/>
<dbReference type="InterPro" id="IPR036388">
    <property type="entry name" value="WH-like_DNA-bd_sf"/>
</dbReference>
<keyword evidence="7" id="KW-0067">ATP-binding</keyword>
<evidence type="ECO:0000313" key="12">
    <source>
        <dbReference type="EnsemblPlants" id="PGSC0003DMT400053802"/>
    </source>
</evidence>
<keyword evidence="4" id="KW-0677">Repeat</keyword>
<dbReference type="GO" id="GO:0016020">
    <property type="term" value="C:membrane"/>
    <property type="evidence" value="ECO:0007669"/>
    <property type="project" value="UniProtKB-SubCell"/>
</dbReference>
<feature type="domain" description="Disease resistance protein winged helix" evidence="11">
    <location>
        <begin position="544"/>
        <end position="606"/>
    </location>
</feature>
<dbReference type="SUPFAM" id="SSF52540">
    <property type="entry name" value="P-loop containing nucleoside triphosphate hydrolases"/>
    <property type="match status" value="1"/>
</dbReference>
<keyword evidence="3" id="KW-0433">Leucine-rich repeat</keyword>
<keyword evidence="9" id="KW-0472">Membrane</keyword>
<reference evidence="13" key="1">
    <citation type="journal article" date="2011" name="Nature">
        <title>Genome sequence and analysis of the tuber crop potato.</title>
        <authorList>
            <consortium name="The Potato Genome Sequencing Consortium"/>
        </authorList>
    </citation>
    <scope>NUCLEOTIDE SEQUENCE [LARGE SCALE GENOMIC DNA]</scope>
    <source>
        <strain evidence="13">cv. DM1-3 516 R44</strain>
    </source>
</reference>
<evidence type="ECO:0000256" key="6">
    <source>
        <dbReference type="ARBA" id="ARBA00022821"/>
    </source>
</evidence>
<dbReference type="InterPro" id="IPR042197">
    <property type="entry name" value="Apaf_helical"/>
</dbReference>
<dbReference type="InterPro" id="IPR044974">
    <property type="entry name" value="Disease_R_plants"/>
</dbReference>
<dbReference type="GO" id="GO:0006952">
    <property type="term" value="P:defense response"/>
    <property type="evidence" value="ECO:0007669"/>
    <property type="project" value="UniProtKB-KW"/>
</dbReference>
<dbReference type="PANTHER" id="PTHR23155">
    <property type="entry name" value="DISEASE RESISTANCE PROTEIN RP"/>
    <property type="match status" value="1"/>
</dbReference>
<dbReference type="Pfam" id="PF00931">
    <property type="entry name" value="NB-ARC"/>
    <property type="match status" value="1"/>
</dbReference>
<dbReference type="Gramene" id="PGSC0003DMT400053802">
    <property type="protein sequence ID" value="PGSC0003DMT400053802"/>
    <property type="gene ID" value="PGSC0003DMG400020872"/>
</dbReference>
<protein>
    <submittedName>
        <fullName evidence="12">Tospovirus resistance protein C</fullName>
    </submittedName>
</protein>
<dbReference type="HOGENOM" id="CLU_000837_35_3_1"/>
<dbReference type="eggNOG" id="KOG4658">
    <property type="taxonomic scope" value="Eukaryota"/>
</dbReference>
<evidence type="ECO:0000256" key="7">
    <source>
        <dbReference type="ARBA" id="ARBA00022840"/>
    </source>
</evidence>
<keyword evidence="5" id="KW-0547">Nucleotide-binding</keyword>
<dbReference type="SUPFAM" id="SSF52058">
    <property type="entry name" value="L domain-like"/>
    <property type="match status" value="1"/>
</dbReference>
<dbReference type="PRINTS" id="PR00364">
    <property type="entry name" value="DISEASERSIST"/>
</dbReference>
<accession>M1BVH3</accession>
<evidence type="ECO:0000259" key="11">
    <source>
        <dbReference type="Pfam" id="PF23559"/>
    </source>
</evidence>